<comment type="caution">
    <text evidence="3">The sequence shown here is derived from an EMBL/GenBank/DDBJ whole genome shotgun (WGS) entry which is preliminary data.</text>
</comment>
<gene>
    <name evidence="3" type="ORF">HF526_20965</name>
</gene>
<dbReference type="InterPro" id="IPR014729">
    <property type="entry name" value="Rossmann-like_a/b/a_fold"/>
</dbReference>
<dbReference type="InterPro" id="IPR006016">
    <property type="entry name" value="UspA"/>
</dbReference>
<dbReference type="PANTHER" id="PTHR46268:SF6">
    <property type="entry name" value="UNIVERSAL STRESS PROTEIN UP12"/>
    <property type="match status" value="1"/>
</dbReference>
<protein>
    <submittedName>
        <fullName evidence="3">Universal stress protein</fullName>
    </submittedName>
</protein>
<dbReference type="PANTHER" id="PTHR46268">
    <property type="entry name" value="STRESS RESPONSE PROTEIN NHAX"/>
    <property type="match status" value="1"/>
</dbReference>
<evidence type="ECO:0000259" key="2">
    <source>
        <dbReference type="Pfam" id="PF00582"/>
    </source>
</evidence>
<keyword evidence="4" id="KW-1185">Reference proteome</keyword>
<sequence length="151" mass="15650">MSDAFELGCDGPATVVVGVDGSDTGWRALYYAVGQARRQGSRVLAVYAERLPAASFAVAGTVAIPTLDEAADAQFRASLRTTVEELGREQGVDAQFVLAEGDPVLALTRVAEQVHADAIVVGASMQAGHRLFGSVAVRAVRAGGRPVTVVP</sequence>
<dbReference type="RefSeq" id="WP_169383252.1">
    <property type="nucleotide sequence ID" value="NZ_JAAXLA010000042.1"/>
</dbReference>
<organism evidence="3 4">
    <name type="scientific">Pseudonocardia acidicola</name>
    <dbReference type="NCBI Taxonomy" id="2724939"/>
    <lineage>
        <taxon>Bacteria</taxon>
        <taxon>Bacillati</taxon>
        <taxon>Actinomycetota</taxon>
        <taxon>Actinomycetes</taxon>
        <taxon>Pseudonocardiales</taxon>
        <taxon>Pseudonocardiaceae</taxon>
        <taxon>Pseudonocardia</taxon>
    </lineage>
</organism>
<dbReference type="Gene3D" id="3.40.50.620">
    <property type="entry name" value="HUPs"/>
    <property type="match status" value="1"/>
</dbReference>
<dbReference type="CDD" id="cd00293">
    <property type="entry name" value="USP-like"/>
    <property type="match status" value="1"/>
</dbReference>
<dbReference type="SUPFAM" id="SSF52402">
    <property type="entry name" value="Adenine nucleotide alpha hydrolases-like"/>
    <property type="match status" value="1"/>
</dbReference>
<evidence type="ECO:0000313" key="4">
    <source>
        <dbReference type="Proteomes" id="UP000820669"/>
    </source>
</evidence>
<comment type="similarity">
    <text evidence="1">Belongs to the universal stress protein A family.</text>
</comment>
<dbReference type="EMBL" id="JAAXLA010000042">
    <property type="protein sequence ID" value="NMH99768.1"/>
    <property type="molecule type" value="Genomic_DNA"/>
</dbReference>
<evidence type="ECO:0000256" key="1">
    <source>
        <dbReference type="ARBA" id="ARBA00008791"/>
    </source>
</evidence>
<feature type="domain" description="UspA" evidence="2">
    <location>
        <begin position="14"/>
        <end position="151"/>
    </location>
</feature>
<dbReference type="Pfam" id="PF00582">
    <property type="entry name" value="Usp"/>
    <property type="match status" value="1"/>
</dbReference>
<dbReference type="Proteomes" id="UP000820669">
    <property type="component" value="Unassembled WGS sequence"/>
</dbReference>
<proteinExistence type="inferred from homology"/>
<accession>A0ABX1SH11</accession>
<name>A0ABX1SH11_9PSEU</name>
<reference evidence="3 4" key="1">
    <citation type="submission" date="2020-04" db="EMBL/GenBank/DDBJ databases">
        <authorList>
            <person name="Klaysubun C."/>
            <person name="Duangmal K."/>
            <person name="Lipun K."/>
        </authorList>
    </citation>
    <scope>NUCLEOTIDE SEQUENCE [LARGE SCALE GENOMIC DNA]</scope>
    <source>
        <strain evidence="3 4">K10HN5</strain>
    </source>
</reference>
<evidence type="ECO:0000313" key="3">
    <source>
        <dbReference type="EMBL" id="NMH99768.1"/>
    </source>
</evidence>